<dbReference type="CDD" id="cd15489">
    <property type="entry name" value="PHD_SF"/>
    <property type="match status" value="1"/>
</dbReference>
<protein>
    <recommendedName>
        <fullName evidence="7">DDT domain-containing protein</fullName>
    </recommendedName>
</protein>
<dbReference type="Pfam" id="PF21743">
    <property type="entry name" value="PTM_DIR17_Tudor"/>
    <property type="match status" value="1"/>
</dbReference>
<comment type="subcellular location">
    <subcellularLocation>
        <location evidence="1">Nucleus</location>
    </subcellularLocation>
</comment>
<feature type="domain" description="DDT" evidence="7">
    <location>
        <begin position="498"/>
        <end position="558"/>
    </location>
</feature>
<dbReference type="InterPro" id="IPR047365">
    <property type="entry name" value="Tudor_AtPTM-like"/>
</dbReference>
<evidence type="ECO:0000313" key="9">
    <source>
        <dbReference type="Proteomes" id="UP001141253"/>
    </source>
</evidence>
<keyword evidence="3" id="KW-0863">Zinc-finger</keyword>
<evidence type="ECO:0000256" key="2">
    <source>
        <dbReference type="ARBA" id="ARBA00022723"/>
    </source>
</evidence>
<dbReference type="SMART" id="SM00571">
    <property type="entry name" value="DDT"/>
    <property type="match status" value="1"/>
</dbReference>
<dbReference type="SUPFAM" id="SSF57903">
    <property type="entry name" value="FYVE/PHD zinc finger"/>
    <property type="match status" value="2"/>
</dbReference>
<proteinExistence type="predicted"/>
<dbReference type="InterPro" id="IPR013083">
    <property type="entry name" value="Znf_RING/FYVE/PHD"/>
</dbReference>
<keyword evidence="5" id="KW-0539">Nucleus</keyword>
<dbReference type="Gene3D" id="3.30.40.10">
    <property type="entry name" value="Zinc/RING finger domain, C3HC4 (zinc finger)"/>
    <property type="match status" value="2"/>
</dbReference>
<dbReference type="PROSITE" id="PS50827">
    <property type="entry name" value="DDT"/>
    <property type="match status" value="1"/>
</dbReference>
<dbReference type="InterPro" id="IPR011011">
    <property type="entry name" value="Znf_FYVE_PHD"/>
</dbReference>
<feature type="region of interest" description="Disordered" evidence="6">
    <location>
        <begin position="61"/>
        <end position="125"/>
    </location>
</feature>
<evidence type="ECO:0000313" key="8">
    <source>
        <dbReference type="EMBL" id="KAJ6302987.1"/>
    </source>
</evidence>
<dbReference type="PANTHER" id="PTHR46508">
    <property type="entry name" value="PHD FINGER FAMILY PROTEIN"/>
    <property type="match status" value="1"/>
</dbReference>
<evidence type="ECO:0000256" key="6">
    <source>
        <dbReference type="SAM" id="MobiDB-lite"/>
    </source>
</evidence>
<reference evidence="8" key="1">
    <citation type="submission" date="2022-10" db="EMBL/GenBank/DDBJ databases">
        <authorList>
            <person name="Hyden B.L."/>
            <person name="Feng K."/>
            <person name="Yates T."/>
            <person name="Jawdy S."/>
            <person name="Smart L.B."/>
            <person name="Muchero W."/>
        </authorList>
    </citation>
    <scope>NUCLEOTIDE SEQUENCE</scope>
    <source>
        <tissue evidence="8">Shoot tip</tissue>
    </source>
</reference>
<dbReference type="SMART" id="SM00249">
    <property type="entry name" value="PHD"/>
    <property type="match status" value="2"/>
</dbReference>
<dbReference type="InterPro" id="IPR018501">
    <property type="entry name" value="DDT_dom"/>
</dbReference>
<accession>A0ABQ8ZM80</accession>
<name>A0ABQ8ZM80_9ROSI</name>
<evidence type="ECO:0000256" key="4">
    <source>
        <dbReference type="ARBA" id="ARBA00022833"/>
    </source>
</evidence>
<dbReference type="PANTHER" id="PTHR46508:SF5">
    <property type="entry name" value="PHD-FINGER AND DNA BINDING DOMAIN-CONTAINING PROTEIN"/>
    <property type="match status" value="1"/>
</dbReference>
<keyword evidence="9" id="KW-1185">Reference proteome</keyword>
<keyword evidence="4" id="KW-0862">Zinc</keyword>
<evidence type="ECO:0000259" key="7">
    <source>
        <dbReference type="PROSITE" id="PS50827"/>
    </source>
</evidence>
<organism evidence="8 9">
    <name type="scientific">Salix suchowensis</name>
    <dbReference type="NCBI Taxonomy" id="1278906"/>
    <lineage>
        <taxon>Eukaryota</taxon>
        <taxon>Viridiplantae</taxon>
        <taxon>Streptophyta</taxon>
        <taxon>Embryophyta</taxon>
        <taxon>Tracheophyta</taxon>
        <taxon>Spermatophyta</taxon>
        <taxon>Magnoliopsida</taxon>
        <taxon>eudicotyledons</taxon>
        <taxon>Gunneridae</taxon>
        <taxon>Pentapetalae</taxon>
        <taxon>rosids</taxon>
        <taxon>fabids</taxon>
        <taxon>Malpighiales</taxon>
        <taxon>Salicaceae</taxon>
        <taxon>Saliceae</taxon>
        <taxon>Salix</taxon>
    </lineage>
</organism>
<evidence type="ECO:0000256" key="1">
    <source>
        <dbReference type="ARBA" id="ARBA00004123"/>
    </source>
</evidence>
<dbReference type="InterPro" id="IPR056618">
    <property type="entry name" value="Chromo_PTM"/>
</dbReference>
<keyword evidence="2" id="KW-0479">Metal-binding</keyword>
<sequence length="1723" mass="190931">MELVGKAVKKKFKGLGVFKGTVESYDPSSGFFEVKYEDGDFEKLGFSDVAALVGEDKEAAAAAAGHVDPKPRLGRKPKKRRRAELKKPESGGESGNSRVVEANGNLDMNRNVDLNDGFGGDSRENVDLNETLEKGSGIVENLREGAFDLNAGFNFDLNEGGEEGNHNSNSNLSIDFEGKKRECIDLNLDVSGDVDESIKEVNLELKVAETPKRECGFDLNLGIDEVIKDDGFEGQVEEAPNFEILRMGEAEKSHNESAIPNGKLEEVHVINDSCVEFGRRIEESNMASSEDFKACDSVGVVDVKEDCPEVIDLTNGYNEDSGSRRRGRGRSRLKLADNLNSIPDVTVLLDANAVRDDCLVESGSRRRGRRRKLVDNLNSTLETIVLSDANAGREVSTMGVDGNLGDIGSSCKEVSGSARKRKRLLGNGNSMQETTVLRRSARRGLTKNMSNDISMSPVVSALMEEKPVKSHHEWPEEHVVLPPKLQLPPSSQNLDLSGIPVLDLFSVYACLRSFSTLLFLSPFGLEEFVAALKGISPSSLFDCIHVSILRTLRKHLENLLKEGSESASNCLRSLDWGLLDLITWPVFMVEYLLIHGSGLKPGFDLSRLKLFRSDYHKQPVSVKVEILKCLCDDMIEAEMIRSELNRRSSGTEPDMDFDRNVICGGHKKRKTAMDVSGNSCLTEDVADDTNDWNSDECCLCKMDGNLICCDGCPAAYHAKCVGITNNSLPEGDCCGYLLVSESCDTECSFNYYQRDHLSLVIEVLKSSEMIYGSILEAIHKHWDMHLYGASLSSLKHTASLDMSIPPCPLASLDTCATKIKAAEGQNLGKFVNGCCAHLDVEFSKSASLTCMSSEGSAETIQISSGNQNFQKEGPDCSNRFAGFSNESDVPGKSPLMGENSMTSNSSDIIREKNPCPRPTRHSSSAGKAKAEVTSQVQPGTDYMNCYCFGHISASIADVLLSKSSEKTSENSIKSDEEMALAQMKVILKKSDKFRWSSIPCLSAEVQKGKCGWCFSCRATTDEPDCLFNMSLGPVQEVSEREAIDLQSKRIRKGYLIDLTYHILLIENRLQGLLLGPWLNPHYTKIWRKSTLKASDIVSVKHLLLKLEANVWRLALSADWVKHVDSGVTMGSSSHVVTASSRASLKNGIGRKRARSTEFESNPCANSASGLSMFWWRGGRLSRRLFSWKVLPCSLISKAARQAGCMKMPGILYPENSDFAKRSKHVAWQAAVESSTTVEQLALLVREFDSNIRWDEIENSHPLSMLDKELRKSFRLFKKVIIRRKCVEEEGTNERKKYWLNESYVPLHLLKSFEEKKIARRSSKMSPGKLADACAAVKKPLKKRGFSYLFARAERSEYHQCGHCNKDVPIREAVCCQLCKGSFHKRHARKSAGAILAKYDYYQETLRRLQLCHYARSARKAKQKALQNKKALGCKRGRPAKSKKGANKKPKKDTTLHRKRTDTYYSYWLNGLLLSRKPDDERLKHFREKRYIAQSDSVIDDQPKCHLCGEAGSTSISNYISCEMCGEWFHGDAFGLDAENINKLIGFRCHMCLKKTPPICPHAAATSHEFEIGEVQNDAETDFPKEGTDSVPHLEEEDHPGLLPVDESVHVEGQLGTGLASNQSFASKSMSEAENGHALDYLMENSDGIQITNQNLKPDLITSSNENHMVKYNTIKSGDDANVTSHVAAQLSSYKVDVDLIETELASLGSDGAKDGFAHPEITH</sequence>
<dbReference type="Gene3D" id="2.30.30.140">
    <property type="match status" value="1"/>
</dbReference>
<dbReference type="Pfam" id="PF24294">
    <property type="entry name" value="Chromo_PTM"/>
    <property type="match status" value="1"/>
</dbReference>
<dbReference type="Proteomes" id="UP001141253">
    <property type="component" value="Chromosome 16"/>
</dbReference>
<dbReference type="CDD" id="cd20401">
    <property type="entry name" value="Tudor_AtPTM-like"/>
    <property type="match status" value="1"/>
</dbReference>
<feature type="compositionally biased region" description="Basic residues" evidence="6">
    <location>
        <begin position="1434"/>
        <end position="1450"/>
    </location>
</feature>
<feature type="region of interest" description="Disordered" evidence="6">
    <location>
        <begin position="1434"/>
        <end position="1454"/>
    </location>
</feature>
<dbReference type="EMBL" id="JAPFFI010000027">
    <property type="protein sequence ID" value="KAJ6302987.1"/>
    <property type="molecule type" value="Genomic_DNA"/>
</dbReference>
<evidence type="ECO:0000256" key="3">
    <source>
        <dbReference type="ARBA" id="ARBA00022771"/>
    </source>
</evidence>
<comment type="caution">
    <text evidence="8">The sequence shown here is derived from an EMBL/GenBank/DDBJ whole genome shotgun (WGS) entry which is preliminary data.</text>
</comment>
<gene>
    <name evidence="8" type="ORF">OIU77_016971</name>
</gene>
<reference evidence="8" key="2">
    <citation type="journal article" date="2023" name="Int. J. Mol. Sci.">
        <title>De Novo Assembly and Annotation of 11 Diverse Shrub Willow (Salix) Genomes Reveals Novel Gene Organization in Sex-Linked Regions.</title>
        <authorList>
            <person name="Hyden B."/>
            <person name="Feng K."/>
            <person name="Yates T.B."/>
            <person name="Jawdy S."/>
            <person name="Cereghino C."/>
            <person name="Smart L.B."/>
            <person name="Muchero W."/>
        </authorList>
    </citation>
    <scope>NUCLEOTIDE SEQUENCE</scope>
    <source>
        <tissue evidence="8">Shoot tip</tissue>
    </source>
</reference>
<evidence type="ECO:0000256" key="5">
    <source>
        <dbReference type="ARBA" id="ARBA00023242"/>
    </source>
</evidence>
<dbReference type="InterPro" id="IPR001965">
    <property type="entry name" value="Znf_PHD"/>
</dbReference>
<dbReference type="Pfam" id="PF02791">
    <property type="entry name" value="DDT"/>
    <property type="match status" value="1"/>
</dbReference>
<feature type="compositionally biased region" description="Basic residues" evidence="6">
    <location>
        <begin position="72"/>
        <end position="84"/>
    </location>
</feature>
<feature type="region of interest" description="Disordered" evidence="6">
    <location>
        <begin position="888"/>
        <end position="931"/>
    </location>
</feature>